<dbReference type="Gene3D" id="1.25.40.20">
    <property type="entry name" value="Ankyrin repeat-containing domain"/>
    <property type="match status" value="6"/>
</dbReference>
<dbReference type="InterPro" id="IPR002110">
    <property type="entry name" value="Ankyrin_rpt"/>
</dbReference>
<sequence length="930" mass="108092">MYTSKDETAKTSLYFAIEKGDERIIKLLLSNKNIDINQESVIENNYFYKKEINQKSPLFLAVEKENEEIVRLLLEHEDLEINSKSVFIFEKAQSKYKSTEEKTPLYLAVETENIKIIKLLLSNDKIDVNSKYVFQESASSQYYLENAPIHIAVQNSNKEIIQLLLACETIDVNSLSISSYKNIEVEFLFEKSALKKALQNQDSEIVQLLLSHSKIDINMKLSKTMKKRDYEFNESSSVLYRQVAKNHFEMVKIFLTHPEIDVNLQATQKHERMALNYYLYQLPSDRVSPKFKDFIVKDDDRFYNPQFLEKAVLISMNKFFTPNFMSLKVKESNSVPPLARAIFERNIDIIKLLLNHPDIDVNIIIKDSVKIQKEFTFNYFPLYLAVLTKKEEIVSLLLNHSKIDVNKVKESKLYFNDKITLINKSNSLHLSVENGQQNIVQLFFQHPDTDVNAKLITFDIHIEEGTNIISNIEKNRLSLLGITLMTKNLKMASFLLSQKNIDVNEKYIYTYEILVKGKKLRLMEAYNGTVLFYAIEKKNIDFVKLLLSKKEVDVNILSMSKGFNRSDNKKAISSLLRLTPLHAAIKDKSPEIVNLLLSRPDINANSTIYVKKYDNCTMGGYIEYKGLKSNDLAHFYNVYKETPIQMAIKCGNIEILSLLLARKEININQKTIYKRQIEGVDDEFEKKEMTALISVIETDSTEMIELLLGREDIDVNIITKNKTVVKYIKKGREGVMYTFDERTALHHAIINNKMMMIARLIENEKINTNIKYVYRISKNGIEDVDSGEWTNADLINYQEDELFKMIMSPILEFFKKDEETINMINKDNEEENVENKDIKEEEEDFKDELKEEDLFDIDEEEEENPFKVTKLNSNQLFSLLTSVLHSYQNEEEDNNNNNNNNVEEEAKSIVDMAKSVDKINGNQKEDCLIS</sequence>
<evidence type="ECO:0000313" key="4">
    <source>
        <dbReference type="EMBL" id="KAK8846392.1"/>
    </source>
</evidence>
<dbReference type="PANTHER" id="PTHR24198">
    <property type="entry name" value="ANKYRIN REPEAT AND PROTEIN KINASE DOMAIN-CONTAINING PROTEIN"/>
    <property type="match status" value="1"/>
</dbReference>
<organism evidence="4 5">
    <name type="scientific">Tritrichomonas musculus</name>
    <dbReference type="NCBI Taxonomy" id="1915356"/>
    <lineage>
        <taxon>Eukaryota</taxon>
        <taxon>Metamonada</taxon>
        <taxon>Parabasalia</taxon>
        <taxon>Tritrichomonadida</taxon>
        <taxon>Tritrichomonadidae</taxon>
        <taxon>Tritrichomonas</taxon>
    </lineage>
</organism>
<evidence type="ECO:0000313" key="5">
    <source>
        <dbReference type="Proteomes" id="UP001470230"/>
    </source>
</evidence>
<feature type="coiled-coil region" evidence="3">
    <location>
        <begin position="821"/>
        <end position="848"/>
    </location>
</feature>
<dbReference type="Pfam" id="PF12796">
    <property type="entry name" value="Ank_2"/>
    <property type="match status" value="4"/>
</dbReference>
<protein>
    <recommendedName>
        <fullName evidence="6">Ankyrin</fullName>
    </recommendedName>
</protein>
<dbReference type="InterPro" id="IPR036770">
    <property type="entry name" value="Ankyrin_rpt-contain_sf"/>
</dbReference>
<keyword evidence="5" id="KW-1185">Reference proteome</keyword>
<evidence type="ECO:0000256" key="1">
    <source>
        <dbReference type="ARBA" id="ARBA00022737"/>
    </source>
</evidence>
<comment type="caution">
    <text evidence="4">The sequence shown here is derived from an EMBL/GenBank/DDBJ whole genome shotgun (WGS) entry which is preliminary data.</text>
</comment>
<gene>
    <name evidence="4" type="ORF">M9Y10_020409</name>
</gene>
<keyword evidence="3" id="KW-0175">Coiled coil</keyword>
<dbReference type="SMART" id="SM00248">
    <property type="entry name" value="ANK"/>
    <property type="match status" value="15"/>
</dbReference>
<keyword evidence="1" id="KW-0677">Repeat</keyword>
<dbReference type="PANTHER" id="PTHR24198:SF165">
    <property type="entry name" value="ANKYRIN REPEAT-CONTAINING PROTEIN-RELATED"/>
    <property type="match status" value="1"/>
</dbReference>
<dbReference type="Pfam" id="PF00023">
    <property type="entry name" value="Ank"/>
    <property type="match status" value="1"/>
</dbReference>
<evidence type="ECO:0000256" key="2">
    <source>
        <dbReference type="ARBA" id="ARBA00023043"/>
    </source>
</evidence>
<name>A0ABR2HIC9_9EUKA</name>
<proteinExistence type="predicted"/>
<dbReference type="Proteomes" id="UP001470230">
    <property type="component" value="Unassembled WGS sequence"/>
</dbReference>
<accession>A0ABR2HIC9</accession>
<evidence type="ECO:0000256" key="3">
    <source>
        <dbReference type="SAM" id="Coils"/>
    </source>
</evidence>
<reference evidence="4 5" key="1">
    <citation type="submission" date="2024-04" db="EMBL/GenBank/DDBJ databases">
        <title>Tritrichomonas musculus Genome.</title>
        <authorList>
            <person name="Alves-Ferreira E."/>
            <person name="Grigg M."/>
            <person name="Lorenzi H."/>
            <person name="Galac M."/>
        </authorList>
    </citation>
    <scope>NUCLEOTIDE SEQUENCE [LARGE SCALE GENOMIC DNA]</scope>
    <source>
        <strain evidence="4 5">EAF2021</strain>
    </source>
</reference>
<evidence type="ECO:0008006" key="6">
    <source>
        <dbReference type="Google" id="ProtNLM"/>
    </source>
</evidence>
<keyword evidence="2" id="KW-0040">ANK repeat</keyword>
<dbReference type="EMBL" id="JAPFFF010000029">
    <property type="protein sequence ID" value="KAK8846392.1"/>
    <property type="molecule type" value="Genomic_DNA"/>
</dbReference>
<dbReference type="SUPFAM" id="SSF48403">
    <property type="entry name" value="Ankyrin repeat"/>
    <property type="match status" value="2"/>
</dbReference>